<feature type="chain" id="PRO_5020231755" description="TonB-dependent receptor plug domain-containing protein" evidence="4">
    <location>
        <begin position="22"/>
        <end position="840"/>
    </location>
</feature>
<evidence type="ECO:0000256" key="1">
    <source>
        <dbReference type="ARBA" id="ARBA00004442"/>
    </source>
</evidence>
<dbReference type="Proteomes" id="UP000296862">
    <property type="component" value="Chromosome"/>
</dbReference>
<dbReference type="InterPro" id="IPR008969">
    <property type="entry name" value="CarboxyPept-like_regulatory"/>
</dbReference>
<dbReference type="SUPFAM" id="SSF49464">
    <property type="entry name" value="Carboxypeptidase regulatory domain-like"/>
    <property type="match status" value="1"/>
</dbReference>
<keyword evidence="4" id="KW-0732">Signal</keyword>
<gene>
    <name evidence="6" type="ORF">GS03_02651</name>
</gene>
<protein>
    <recommendedName>
        <fullName evidence="5">TonB-dependent receptor plug domain-containing protein</fullName>
    </recommendedName>
</protein>
<dbReference type="OrthoDB" id="9803050at2"/>
<evidence type="ECO:0000313" key="6">
    <source>
        <dbReference type="EMBL" id="QBZ99129.1"/>
    </source>
</evidence>
<dbReference type="InterPro" id="IPR036942">
    <property type="entry name" value="Beta-barrel_TonB_sf"/>
</dbReference>
<dbReference type="KEGG" id="fsn:GS03_02651"/>
<keyword evidence="2" id="KW-0472">Membrane</keyword>
<name>A0A4P7PVT5_9FLAO</name>
<dbReference type="SUPFAM" id="SSF56935">
    <property type="entry name" value="Porins"/>
    <property type="match status" value="1"/>
</dbReference>
<proteinExistence type="predicted"/>
<dbReference type="AlphaFoldDB" id="A0A4P7PVT5"/>
<dbReference type="InterPro" id="IPR012910">
    <property type="entry name" value="Plug_dom"/>
</dbReference>
<dbReference type="Gene3D" id="2.40.170.20">
    <property type="entry name" value="TonB-dependent receptor, beta-barrel domain"/>
    <property type="match status" value="1"/>
</dbReference>
<dbReference type="GO" id="GO:0009279">
    <property type="term" value="C:cell outer membrane"/>
    <property type="evidence" value="ECO:0007669"/>
    <property type="project" value="UniProtKB-SubCell"/>
</dbReference>
<accession>A0A4P7PVT5</accession>
<dbReference type="RefSeq" id="WP_136152994.1">
    <property type="nucleotide sequence ID" value="NZ_CP038810.1"/>
</dbReference>
<evidence type="ECO:0000256" key="3">
    <source>
        <dbReference type="ARBA" id="ARBA00023237"/>
    </source>
</evidence>
<sequence>MFVKKKLFSLLLFFLFLFAQAQQEKELFSLKVILDEISAKHHIKFNYIDEELIVYRIAHPKEDLSLSEKIIYIESKTGLRIKKISENYYSVYNNQKLDKPLCGYLLDAEMGLPIENAIIKILNNNISVFSDEKGYFELPLISANAIEISHLSFEKKIITPTELYVLGCPKIKLVPIVQKLDEVITQRYLTTGISIKQDGTLEIKPRKFGILPGLIEPDVLQTMQQVPGIISVDETISNINVRGGTHDQNLFLWNGIRMFQTGHFFGLISAFNPSLAQTITIAKNGSSAFFGESVSSMVDISSRTNTIEKTNSSFSTNLISAEIYTKLKVSKNANLTLSVRRSVTDFFKTPTYRNYSNRIFQNTIITDLNTNEIVDYKSNVEFYFYDVTTQFQQKIGLKNELNIDVIAIENTLHFNQSTSDLNKNSNLEQENYGGTIRWKTNWNTKHSTEFKGYFSNYDLNSINETLESNQILAQKNLVLDIGFQVRNSNLISNKITLNSGYQFNEIGVTNFDEINLPLFSRKIKNVLLTHVGVAEAVFETESKKTFLKGGLRANYFDKFSFFLVEPRIQFNQALTSALHLEILGEQKSQTLSQIIDLQQDFLGVEKRRWTLANNSTIPIQKSNQISLGFNFKKNNWLITLDNFYKKITGITSGSQGFQNQFELEKAAGDYQVIGSEFLIQKSFNQFYTWLSYSYNDNKYNFDQLSNTSFPNNYDITHAFSWAGIYEWEKLKLALGAKWHSGKPITTPTSFTVSDANPEIIYNAPNNSRLKDYFQVNFSASREWKLKDNMSLQTAVSVLNLLNTKNSLNRFYRVNTTDNSVESVDTYSLEMTPNFNVKFSF</sequence>
<feature type="signal peptide" evidence="4">
    <location>
        <begin position="1"/>
        <end position="21"/>
    </location>
</feature>
<keyword evidence="3" id="KW-0998">Cell outer membrane</keyword>
<keyword evidence="7" id="KW-1185">Reference proteome</keyword>
<evidence type="ECO:0000313" key="7">
    <source>
        <dbReference type="Proteomes" id="UP000296862"/>
    </source>
</evidence>
<feature type="domain" description="TonB-dependent receptor plug" evidence="5">
    <location>
        <begin position="218"/>
        <end position="293"/>
    </location>
</feature>
<dbReference type="EMBL" id="CP038810">
    <property type="protein sequence ID" value="QBZ99129.1"/>
    <property type="molecule type" value="Genomic_DNA"/>
</dbReference>
<organism evidence="6 7">
    <name type="scientific">Flavobacterium sangjuense</name>
    <dbReference type="NCBI Taxonomy" id="2518177"/>
    <lineage>
        <taxon>Bacteria</taxon>
        <taxon>Pseudomonadati</taxon>
        <taxon>Bacteroidota</taxon>
        <taxon>Flavobacteriia</taxon>
        <taxon>Flavobacteriales</taxon>
        <taxon>Flavobacteriaceae</taxon>
        <taxon>Flavobacterium</taxon>
    </lineage>
</organism>
<dbReference type="Pfam" id="PF07715">
    <property type="entry name" value="Plug"/>
    <property type="match status" value="1"/>
</dbReference>
<evidence type="ECO:0000259" key="5">
    <source>
        <dbReference type="Pfam" id="PF07715"/>
    </source>
</evidence>
<evidence type="ECO:0000256" key="2">
    <source>
        <dbReference type="ARBA" id="ARBA00023136"/>
    </source>
</evidence>
<reference evidence="6 7" key="1">
    <citation type="submission" date="2019-04" db="EMBL/GenBank/DDBJ databases">
        <title>Flavobacterium sp. GS03.</title>
        <authorList>
            <person name="Kim H."/>
        </authorList>
    </citation>
    <scope>NUCLEOTIDE SEQUENCE [LARGE SCALE GENOMIC DNA]</scope>
    <source>
        <strain evidence="6 7">GS03</strain>
    </source>
</reference>
<comment type="subcellular location">
    <subcellularLocation>
        <location evidence="1">Cell outer membrane</location>
    </subcellularLocation>
</comment>
<evidence type="ECO:0000256" key="4">
    <source>
        <dbReference type="SAM" id="SignalP"/>
    </source>
</evidence>